<dbReference type="AlphaFoldDB" id="A0AAV4BY32"/>
<accession>A0AAV4BY32</accession>
<proteinExistence type="predicted"/>
<name>A0AAV4BY32_9GAST</name>
<evidence type="ECO:0000313" key="2">
    <source>
        <dbReference type="EMBL" id="GFO23713.1"/>
    </source>
</evidence>
<reference evidence="2 3" key="1">
    <citation type="journal article" date="2021" name="Elife">
        <title>Chloroplast acquisition without the gene transfer in kleptoplastic sea slugs, Plakobranchus ocellatus.</title>
        <authorList>
            <person name="Maeda T."/>
            <person name="Takahashi S."/>
            <person name="Yoshida T."/>
            <person name="Shimamura S."/>
            <person name="Takaki Y."/>
            <person name="Nagai Y."/>
            <person name="Toyoda A."/>
            <person name="Suzuki Y."/>
            <person name="Arimoto A."/>
            <person name="Ishii H."/>
            <person name="Satoh N."/>
            <person name="Nishiyama T."/>
            <person name="Hasebe M."/>
            <person name="Maruyama T."/>
            <person name="Minagawa J."/>
            <person name="Obokata J."/>
            <person name="Shigenobu S."/>
        </authorList>
    </citation>
    <scope>NUCLEOTIDE SEQUENCE [LARGE SCALE GENOMIC DNA]</scope>
</reference>
<comment type="caution">
    <text evidence="2">The sequence shown here is derived from an EMBL/GenBank/DDBJ whole genome shotgun (WGS) entry which is preliminary data.</text>
</comment>
<evidence type="ECO:0000256" key="1">
    <source>
        <dbReference type="SAM" id="MobiDB-lite"/>
    </source>
</evidence>
<dbReference type="Proteomes" id="UP000735302">
    <property type="component" value="Unassembled WGS sequence"/>
</dbReference>
<feature type="region of interest" description="Disordered" evidence="1">
    <location>
        <begin position="82"/>
        <end position="134"/>
    </location>
</feature>
<organism evidence="2 3">
    <name type="scientific">Plakobranchus ocellatus</name>
    <dbReference type="NCBI Taxonomy" id="259542"/>
    <lineage>
        <taxon>Eukaryota</taxon>
        <taxon>Metazoa</taxon>
        <taxon>Spiralia</taxon>
        <taxon>Lophotrochozoa</taxon>
        <taxon>Mollusca</taxon>
        <taxon>Gastropoda</taxon>
        <taxon>Heterobranchia</taxon>
        <taxon>Euthyneura</taxon>
        <taxon>Panpulmonata</taxon>
        <taxon>Sacoglossa</taxon>
        <taxon>Placobranchoidea</taxon>
        <taxon>Plakobranchidae</taxon>
        <taxon>Plakobranchus</taxon>
    </lineage>
</organism>
<feature type="compositionally biased region" description="Basic and acidic residues" evidence="1">
    <location>
        <begin position="125"/>
        <end position="134"/>
    </location>
</feature>
<keyword evidence="3" id="KW-1185">Reference proteome</keyword>
<gene>
    <name evidence="2" type="ORF">PoB_005021800</name>
</gene>
<protein>
    <submittedName>
        <fullName evidence="2">Uncharacterized protein</fullName>
    </submittedName>
</protein>
<evidence type="ECO:0000313" key="3">
    <source>
        <dbReference type="Proteomes" id="UP000735302"/>
    </source>
</evidence>
<dbReference type="EMBL" id="BLXT01005511">
    <property type="protein sequence ID" value="GFO23713.1"/>
    <property type="molecule type" value="Genomic_DNA"/>
</dbReference>
<sequence>MDPQYFIKRLQKWRSGSTICAVYLERQFLSLFIPERIFSKDFFGMLSVQSLKYLSVYKSNSTYLTSDWSGCCTRVSVQRGPDINMPQARAQDRARKRKPQTELATPDPKRARRQNIQIASSGLVLKDRDQYQKR</sequence>